<gene>
    <name evidence="1" type="ORF">RO3G_03337</name>
</gene>
<protein>
    <submittedName>
        <fullName evidence="1">Uncharacterized protein</fullName>
    </submittedName>
</protein>
<dbReference type="Proteomes" id="UP000009138">
    <property type="component" value="Unassembled WGS sequence"/>
</dbReference>
<keyword evidence="2" id="KW-1185">Reference proteome</keyword>
<dbReference type="GeneID" id="93610309"/>
<evidence type="ECO:0000313" key="2">
    <source>
        <dbReference type="Proteomes" id="UP000009138"/>
    </source>
</evidence>
<dbReference type="EMBL" id="CH476733">
    <property type="protein sequence ID" value="EIE78633.1"/>
    <property type="molecule type" value="Genomic_DNA"/>
</dbReference>
<evidence type="ECO:0000313" key="1">
    <source>
        <dbReference type="EMBL" id="EIE78633.1"/>
    </source>
</evidence>
<dbReference type="AlphaFoldDB" id="I1BR03"/>
<name>I1BR03_RHIO9</name>
<dbReference type="RefSeq" id="XP_067514029.1">
    <property type="nucleotide sequence ID" value="XM_067657928.1"/>
</dbReference>
<dbReference type="InParanoid" id="I1BR03"/>
<proteinExistence type="predicted"/>
<dbReference type="STRING" id="246409.I1BR03"/>
<sequence>MVASTSLDVVPDDPTAYKTQEYWEERYQK</sequence>
<dbReference type="VEuPathDB" id="FungiDB:RO3G_03337"/>
<accession>I1BR03</accession>
<organism evidence="1 2">
    <name type="scientific">Rhizopus delemar (strain RA 99-880 / ATCC MYA-4621 / FGSC 9543 / NRRL 43880)</name>
    <name type="common">Mucormycosis agent</name>
    <name type="synonym">Rhizopus arrhizus var. delemar</name>
    <dbReference type="NCBI Taxonomy" id="246409"/>
    <lineage>
        <taxon>Eukaryota</taxon>
        <taxon>Fungi</taxon>
        <taxon>Fungi incertae sedis</taxon>
        <taxon>Mucoromycota</taxon>
        <taxon>Mucoromycotina</taxon>
        <taxon>Mucoromycetes</taxon>
        <taxon>Mucorales</taxon>
        <taxon>Mucorineae</taxon>
        <taxon>Rhizopodaceae</taxon>
        <taxon>Rhizopus</taxon>
    </lineage>
</organism>
<reference evidence="1 2" key="1">
    <citation type="journal article" date="2009" name="PLoS Genet.">
        <title>Genomic analysis of the basal lineage fungus Rhizopus oryzae reveals a whole-genome duplication.</title>
        <authorList>
            <person name="Ma L.-J."/>
            <person name="Ibrahim A.S."/>
            <person name="Skory C."/>
            <person name="Grabherr M.G."/>
            <person name="Burger G."/>
            <person name="Butler M."/>
            <person name="Elias M."/>
            <person name="Idnurm A."/>
            <person name="Lang B.F."/>
            <person name="Sone T."/>
            <person name="Abe A."/>
            <person name="Calvo S.E."/>
            <person name="Corrochano L.M."/>
            <person name="Engels R."/>
            <person name="Fu J."/>
            <person name="Hansberg W."/>
            <person name="Kim J.-M."/>
            <person name="Kodira C.D."/>
            <person name="Koehrsen M.J."/>
            <person name="Liu B."/>
            <person name="Miranda-Saavedra D."/>
            <person name="O'Leary S."/>
            <person name="Ortiz-Castellanos L."/>
            <person name="Poulter R."/>
            <person name="Rodriguez-Romero J."/>
            <person name="Ruiz-Herrera J."/>
            <person name="Shen Y.-Q."/>
            <person name="Zeng Q."/>
            <person name="Galagan J."/>
            <person name="Birren B.W."/>
            <person name="Cuomo C.A."/>
            <person name="Wickes B.L."/>
        </authorList>
    </citation>
    <scope>NUCLEOTIDE SEQUENCE [LARGE SCALE GENOMIC DNA]</scope>
    <source>
        <strain evidence="2">RA 99-880 / ATCC MYA-4621 / FGSC 9543 / NRRL 43880</strain>
    </source>
</reference>